<comment type="caution">
    <text evidence="1">The sequence shown here is derived from an EMBL/GenBank/DDBJ whole genome shotgun (WGS) entry which is preliminary data.</text>
</comment>
<dbReference type="EMBL" id="DACTUL010000026">
    <property type="protein sequence ID" value="HAT6345312.1"/>
    <property type="molecule type" value="Genomic_DNA"/>
</dbReference>
<name>A0AAD3UBU8_AERHY</name>
<dbReference type="AlphaFoldDB" id="A0AAD3UBU8"/>
<proteinExistence type="predicted"/>
<reference evidence="1" key="2">
    <citation type="submission" date="2020-01" db="EMBL/GenBank/DDBJ databases">
        <authorList>
            <consortium name="NCBI Pathogen Detection Project"/>
        </authorList>
    </citation>
    <scope>NUCLEOTIDE SEQUENCE</scope>
    <source>
        <strain evidence="1">OLC2673_Aeromonas</strain>
    </source>
</reference>
<reference evidence="1" key="1">
    <citation type="journal article" date="2018" name="Genome Biol.">
        <title>SKESA: strategic k-mer extension for scrupulous assemblies.</title>
        <authorList>
            <person name="Souvorov A."/>
            <person name="Agarwala R."/>
            <person name="Lipman D.J."/>
        </authorList>
    </citation>
    <scope>NUCLEOTIDE SEQUENCE</scope>
    <source>
        <strain evidence="1">OLC2673_Aeromonas</strain>
    </source>
</reference>
<dbReference type="Proteomes" id="UP000859505">
    <property type="component" value="Unassembled WGS sequence"/>
</dbReference>
<gene>
    <name evidence="1" type="ORF">JAJ28_003078</name>
</gene>
<evidence type="ECO:0000313" key="1">
    <source>
        <dbReference type="EMBL" id="HAT6345312.1"/>
    </source>
</evidence>
<evidence type="ECO:0000313" key="2">
    <source>
        <dbReference type="Proteomes" id="UP000859505"/>
    </source>
</evidence>
<organism evidence="1 2">
    <name type="scientific">Aeromonas hydrophila</name>
    <dbReference type="NCBI Taxonomy" id="644"/>
    <lineage>
        <taxon>Bacteria</taxon>
        <taxon>Pseudomonadati</taxon>
        <taxon>Pseudomonadota</taxon>
        <taxon>Gammaproteobacteria</taxon>
        <taxon>Aeromonadales</taxon>
        <taxon>Aeromonadaceae</taxon>
        <taxon>Aeromonas</taxon>
    </lineage>
</organism>
<accession>A0AAD3UBU8</accession>
<sequence length="111" mass="13066">MSKFLDKHKLKPQLMSYTHEDVTHEFYAKPISYNVFRFIKQEHVEPEIRALTIVKYCLMDEDGTMVFDENCDIEEIGDSLAYEVIVLIADKIAEETNNSNRMKNIKKKHNP</sequence>
<protein>
    <submittedName>
        <fullName evidence="1">Uncharacterized protein</fullName>
    </submittedName>
</protein>